<dbReference type="EMBL" id="JARDXE010000006">
    <property type="protein sequence ID" value="MDE8645498.1"/>
    <property type="molecule type" value="Genomic_DNA"/>
</dbReference>
<comment type="caution">
    <text evidence="1">The sequence shown here is derived from an EMBL/GenBank/DDBJ whole genome shotgun (WGS) entry which is preliminary data.</text>
</comment>
<name>A0AAW6LEF0_RHOSG</name>
<gene>
    <name evidence="1" type="ORF">PXH69_11085</name>
</gene>
<evidence type="ECO:0000313" key="1">
    <source>
        <dbReference type="EMBL" id="MDE8645498.1"/>
    </source>
</evidence>
<sequence length="343" mass="38018">MTTSHGGSEFLRILDAQSGLVRQQQLSSFGYNRGRNFLDRGEWQRVLQGVYAVTAGPLTREMILNAAWLYGGPQAILSHDTAAEEWGMRRIDADKPVHVTVPYGKSARCQSATIRRVPARTSGALVRVGGVVHPGVVVHRSRAHRYIGVPSVIPRTSRADTAIDLATAESTARSAYVSLITTVTNARIPLNDVRRRIDERTPHRFKGALSDAVRLLADGVQSTLEYHYAVDVEQAHGLPSARRQSPVRVDGRTLYEDCDYSEVNVPLIVRLDGRWAHSMAEVAFRDRRRDNAAELAGRPRLVYGFEEVVKTPCQVAHEVETVLRRGGWVRTQSGACGTCAPFW</sequence>
<proteinExistence type="predicted"/>
<organism evidence="1 2">
    <name type="scientific">Rhodococcus qingshengii</name>
    <dbReference type="NCBI Taxonomy" id="334542"/>
    <lineage>
        <taxon>Bacteria</taxon>
        <taxon>Bacillati</taxon>
        <taxon>Actinomycetota</taxon>
        <taxon>Actinomycetes</taxon>
        <taxon>Mycobacteriales</taxon>
        <taxon>Nocardiaceae</taxon>
        <taxon>Rhodococcus</taxon>
        <taxon>Rhodococcus erythropolis group</taxon>
    </lineage>
</organism>
<accession>A0AAW6LEF0</accession>
<dbReference type="AlphaFoldDB" id="A0AAW6LEF0"/>
<dbReference type="Proteomes" id="UP001217325">
    <property type="component" value="Unassembled WGS sequence"/>
</dbReference>
<evidence type="ECO:0008006" key="3">
    <source>
        <dbReference type="Google" id="ProtNLM"/>
    </source>
</evidence>
<dbReference type="RefSeq" id="WP_275231747.1">
    <property type="nucleotide sequence ID" value="NZ_JARDXE010000006.1"/>
</dbReference>
<reference evidence="1" key="1">
    <citation type="submission" date="2023-02" db="EMBL/GenBank/DDBJ databases">
        <title>A novel hydrolase synthesized by Rhodococcus erythropolis HQ is responsible for the detoxification of Zearalenone.</title>
        <authorList>
            <person name="Hu J."/>
            <person name="Xu J."/>
        </authorList>
    </citation>
    <scope>NUCLEOTIDE SEQUENCE</scope>
    <source>
        <strain evidence="1">HQ</strain>
    </source>
</reference>
<protein>
    <recommendedName>
        <fullName evidence="3">Type IV toxin-antitoxin system AbiEi family antitoxin domain-containing protein</fullName>
    </recommendedName>
</protein>
<evidence type="ECO:0000313" key="2">
    <source>
        <dbReference type="Proteomes" id="UP001217325"/>
    </source>
</evidence>